<comment type="caution">
    <text evidence="9">The sequence shown here is derived from an EMBL/GenBank/DDBJ whole genome shotgun (WGS) entry which is preliminary data.</text>
</comment>
<dbReference type="PANTHER" id="PTHR30353:SF0">
    <property type="entry name" value="TRANSMEMBRANE PROTEIN"/>
    <property type="match status" value="1"/>
</dbReference>
<evidence type="ECO:0000256" key="6">
    <source>
        <dbReference type="ARBA" id="ARBA00023136"/>
    </source>
</evidence>
<feature type="transmembrane region" description="Helical" evidence="7">
    <location>
        <begin position="57"/>
        <end position="78"/>
    </location>
</feature>
<gene>
    <name evidence="9" type="ORF">AUJ22_01190</name>
</gene>
<evidence type="ECO:0000256" key="3">
    <source>
        <dbReference type="ARBA" id="ARBA00022475"/>
    </source>
</evidence>
<evidence type="ECO:0000256" key="2">
    <source>
        <dbReference type="ARBA" id="ARBA00010792"/>
    </source>
</evidence>
<keyword evidence="5 7" id="KW-1133">Transmembrane helix</keyword>
<dbReference type="Pfam" id="PF09335">
    <property type="entry name" value="VTT_dom"/>
    <property type="match status" value="1"/>
</dbReference>
<proteinExistence type="inferred from homology"/>
<evidence type="ECO:0000256" key="1">
    <source>
        <dbReference type="ARBA" id="ARBA00004651"/>
    </source>
</evidence>
<dbReference type="PANTHER" id="PTHR30353">
    <property type="entry name" value="INNER MEMBRANE PROTEIN DEDA-RELATED"/>
    <property type="match status" value="1"/>
</dbReference>
<evidence type="ECO:0000256" key="5">
    <source>
        <dbReference type="ARBA" id="ARBA00022989"/>
    </source>
</evidence>
<evidence type="ECO:0000256" key="4">
    <source>
        <dbReference type="ARBA" id="ARBA00022692"/>
    </source>
</evidence>
<comment type="similarity">
    <text evidence="2 7">Belongs to the DedA family.</text>
</comment>
<feature type="transmembrane region" description="Helical" evidence="7">
    <location>
        <begin position="174"/>
        <end position="196"/>
    </location>
</feature>
<dbReference type="AlphaFoldDB" id="A0A1J4V5M8"/>
<evidence type="ECO:0000313" key="9">
    <source>
        <dbReference type="EMBL" id="OIO29599.1"/>
    </source>
</evidence>
<keyword evidence="3 7" id="KW-1003">Cell membrane</keyword>
<sequence length="201" mass="22662">MDFLLNIDLSVLIQTISYLGIFLIIFAESGLFFGFFLPGDSLLFTAGLLASQGYFDIALLILLITFAAITGDQIGYLFGIKIGPKIFTHDDSFFFKKKYITNAENFYQKHGKKAVLIARFVPIVRTFIPILAGVGKMHYRTFITYNILGGLIWSACITLLGYFLGQQIPNVDKYLIPIILLIILISFLPAIFSYIYNKLKT</sequence>
<evidence type="ECO:0000259" key="8">
    <source>
        <dbReference type="Pfam" id="PF09335"/>
    </source>
</evidence>
<feature type="transmembrane region" description="Helical" evidence="7">
    <location>
        <begin position="12"/>
        <end position="37"/>
    </location>
</feature>
<comment type="subcellular location">
    <subcellularLocation>
        <location evidence="1 7">Cell membrane</location>
        <topology evidence="1 7">Multi-pass membrane protein</topology>
    </subcellularLocation>
</comment>
<protein>
    <recommendedName>
        <fullName evidence="8">VTT domain-containing protein</fullName>
    </recommendedName>
</protein>
<dbReference type="Proteomes" id="UP000185769">
    <property type="component" value="Unassembled WGS sequence"/>
</dbReference>
<keyword evidence="6 7" id="KW-0472">Membrane</keyword>
<evidence type="ECO:0000256" key="7">
    <source>
        <dbReference type="RuleBase" id="RU367016"/>
    </source>
</evidence>
<dbReference type="STRING" id="1805280.AUJ22_01190"/>
<accession>A0A1J4V5M8</accession>
<feature type="transmembrane region" description="Helical" evidence="7">
    <location>
        <begin position="116"/>
        <end position="136"/>
    </location>
</feature>
<feature type="transmembrane region" description="Helical" evidence="7">
    <location>
        <begin position="142"/>
        <end position="162"/>
    </location>
</feature>
<organism evidence="9 10">
    <name type="scientific">Candidatus Nomurabacteria bacterium CG1_02_31_12</name>
    <dbReference type="NCBI Taxonomy" id="1805280"/>
    <lineage>
        <taxon>Bacteria</taxon>
        <taxon>Candidatus Nomuraibacteriota</taxon>
    </lineage>
</organism>
<feature type="domain" description="VTT" evidence="8">
    <location>
        <begin position="37"/>
        <end position="162"/>
    </location>
</feature>
<dbReference type="InterPro" id="IPR032818">
    <property type="entry name" value="DedA-like"/>
</dbReference>
<reference evidence="9 10" key="1">
    <citation type="journal article" date="2016" name="Environ. Microbiol.">
        <title>Genomic resolution of a cold subsurface aquifer community provides metabolic insights for novel microbes adapted to high CO concentrations.</title>
        <authorList>
            <person name="Probst A.J."/>
            <person name="Castelle C.J."/>
            <person name="Singh A."/>
            <person name="Brown C.T."/>
            <person name="Anantharaman K."/>
            <person name="Sharon I."/>
            <person name="Hug L.A."/>
            <person name="Burstein D."/>
            <person name="Emerson J.B."/>
            <person name="Thomas B.C."/>
            <person name="Banfield J.F."/>
        </authorList>
    </citation>
    <scope>NUCLEOTIDE SEQUENCE [LARGE SCALE GENOMIC DNA]</scope>
    <source>
        <strain evidence="9">CG1_02_31_12</strain>
    </source>
</reference>
<keyword evidence="4 7" id="KW-0812">Transmembrane</keyword>
<name>A0A1J4V5M8_9BACT</name>
<dbReference type="InterPro" id="IPR032816">
    <property type="entry name" value="VTT_dom"/>
</dbReference>
<dbReference type="GO" id="GO:0005886">
    <property type="term" value="C:plasma membrane"/>
    <property type="evidence" value="ECO:0007669"/>
    <property type="project" value="UniProtKB-SubCell"/>
</dbReference>
<evidence type="ECO:0000313" key="10">
    <source>
        <dbReference type="Proteomes" id="UP000185769"/>
    </source>
</evidence>
<dbReference type="EMBL" id="MNVM01000018">
    <property type="protein sequence ID" value="OIO29599.1"/>
    <property type="molecule type" value="Genomic_DNA"/>
</dbReference>